<accession>A0A815MC84</accession>
<dbReference type="OrthoDB" id="190201at2759"/>
<evidence type="ECO:0000313" key="3">
    <source>
        <dbReference type="EMBL" id="CAF1419625.1"/>
    </source>
</evidence>
<sequence length="263" mass="29291">MSQNNESIATWFCPKQGIQLNSHKTVHLTIHGYTYDHTYWTFPYQSPNYSYVNYVIENSGGDIVILNIDRIGIGLSSKPLATDITVDANANVISQLITNLHNGMSQNVQFVDIVLVGHSLGTLISWKIVSQSAYNRYVRGFIATSWLHLPNPIGTTAVVTLSYPTQLDPKFSQQSLPIGYLTTNRLNHTRQYLFYNINDTDPNVIQVDEETKQTGTAGEIATFGLAYSPTVTLVMPSNISVLVVVGGHVTRYFRARHYSACAK</sequence>
<dbReference type="Proteomes" id="UP000663852">
    <property type="component" value="Unassembled WGS sequence"/>
</dbReference>
<dbReference type="SUPFAM" id="SSF53474">
    <property type="entry name" value="alpha/beta-Hydrolases"/>
    <property type="match status" value="1"/>
</dbReference>
<dbReference type="Gene3D" id="3.40.50.1820">
    <property type="entry name" value="alpha/beta hydrolase"/>
    <property type="match status" value="1"/>
</dbReference>
<dbReference type="InterPro" id="IPR000073">
    <property type="entry name" value="AB_hydrolase_1"/>
</dbReference>
<dbReference type="InterPro" id="IPR029058">
    <property type="entry name" value="AB_hydrolase_fold"/>
</dbReference>
<dbReference type="EMBL" id="CAJNOJ010000367">
    <property type="protein sequence ID" value="CAF1419625.1"/>
    <property type="molecule type" value="Genomic_DNA"/>
</dbReference>
<reference evidence="3" key="1">
    <citation type="submission" date="2021-02" db="EMBL/GenBank/DDBJ databases">
        <authorList>
            <person name="Nowell W R."/>
        </authorList>
    </citation>
    <scope>NUCLEOTIDE SEQUENCE</scope>
</reference>
<gene>
    <name evidence="3" type="ORF">EDS130_LOCUS37369</name>
    <name evidence="2" type="ORF">XAT740_LOCUS33156</name>
</gene>
<evidence type="ECO:0000313" key="4">
    <source>
        <dbReference type="Proteomes" id="UP000663828"/>
    </source>
</evidence>
<evidence type="ECO:0000259" key="1">
    <source>
        <dbReference type="Pfam" id="PF12697"/>
    </source>
</evidence>
<dbReference type="Pfam" id="PF12697">
    <property type="entry name" value="Abhydrolase_6"/>
    <property type="match status" value="1"/>
</dbReference>
<dbReference type="AlphaFoldDB" id="A0A815MC84"/>
<protein>
    <recommendedName>
        <fullName evidence="1">AB hydrolase-1 domain-containing protein</fullName>
    </recommendedName>
</protein>
<dbReference type="EMBL" id="CAJNOR010003146">
    <property type="protein sequence ID" value="CAF1382545.1"/>
    <property type="molecule type" value="Genomic_DNA"/>
</dbReference>
<evidence type="ECO:0000313" key="5">
    <source>
        <dbReference type="Proteomes" id="UP000663852"/>
    </source>
</evidence>
<dbReference type="Proteomes" id="UP000663828">
    <property type="component" value="Unassembled WGS sequence"/>
</dbReference>
<organism evidence="3 5">
    <name type="scientific">Adineta ricciae</name>
    <name type="common">Rotifer</name>
    <dbReference type="NCBI Taxonomy" id="249248"/>
    <lineage>
        <taxon>Eukaryota</taxon>
        <taxon>Metazoa</taxon>
        <taxon>Spiralia</taxon>
        <taxon>Gnathifera</taxon>
        <taxon>Rotifera</taxon>
        <taxon>Eurotatoria</taxon>
        <taxon>Bdelloidea</taxon>
        <taxon>Adinetida</taxon>
        <taxon>Adinetidae</taxon>
        <taxon>Adineta</taxon>
    </lineage>
</organism>
<comment type="caution">
    <text evidence="3">The sequence shown here is derived from an EMBL/GenBank/DDBJ whole genome shotgun (WGS) entry which is preliminary data.</text>
</comment>
<name>A0A815MC84_ADIRI</name>
<proteinExistence type="predicted"/>
<feature type="domain" description="AB hydrolase-1" evidence="1">
    <location>
        <begin position="30"/>
        <end position="149"/>
    </location>
</feature>
<evidence type="ECO:0000313" key="2">
    <source>
        <dbReference type="EMBL" id="CAF1382545.1"/>
    </source>
</evidence>
<keyword evidence="4" id="KW-1185">Reference proteome</keyword>